<organism evidence="2 3">
    <name type="scientific">Colletotrichum shisoi</name>
    <dbReference type="NCBI Taxonomy" id="2078593"/>
    <lineage>
        <taxon>Eukaryota</taxon>
        <taxon>Fungi</taxon>
        <taxon>Dikarya</taxon>
        <taxon>Ascomycota</taxon>
        <taxon>Pezizomycotina</taxon>
        <taxon>Sordariomycetes</taxon>
        <taxon>Hypocreomycetidae</taxon>
        <taxon>Glomerellales</taxon>
        <taxon>Glomerellaceae</taxon>
        <taxon>Colletotrichum</taxon>
        <taxon>Colletotrichum destructivum species complex</taxon>
    </lineage>
</organism>
<dbReference type="EMBL" id="PUHP01000564">
    <property type="protein sequence ID" value="TQN69151.1"/>
    <property type="molecule type" value="Genomic_DNA"/>
</dbReference>
<feature type="region of interest" description="Disordered" evidence="1">
    <location>
        <begin position="1"/>
        <end position="20"/>
    </location>
</feature>
<reference evidence="2 3" key="1">
    <citation type="journal article" date="2019" name="Sci. Rep.">
        <title>Colletotrichum shisoi sp. nov., an anthracnose pathogen of Perilla frutescens in Japan: molecular phylogenetic, morphological and genomic evidence.</title>
        <authorList>
            <person name="Gan P."/>
            <person name="Tsushima A."/>
            <person name="Hiroyama R."/>
            <person name="Narusaka M."/>
            <person name="Takano Y."/>
            <person name="Narusaka Y."/>
            <person name="Kawaradani M."/>
            <person name="Damm U."/>
            <person name="Shirasu K."/>
        </authorList>
    </citation>
    <scope>NUCLEOTIDE SEQUENCE [LARGE SCALE GENOMIC DNA]</scope>
    <source>
        <strain evidence="2 3">PG-2018a</strain>
    </source>
</reference>
<dbReference type="PANTHER" id="PTHR33099">
    <property type="entry name" value="FE2OG DIOXYGENASE DOMAIN-CONTAINING PROTEIN"/>
    <property type="match status" value="1"/>
</dbReference>
<proteinExistence type="predicted"/>
<keyword evidence="3" id="KW-1185">Reference proteome</keyword>
<gene>
    <name evidence="2" type="ORF">CSHISOI_06324</name>
</gene>
<dbReference type="PANTHER" id="PTHR33099:SF7">
    <property type="entry name" value="MYND-TYPE DOMAIN-CONTAINING PROTEIN"/>
    <property type="match status" value="1"/>
</dbReference>
<evidence type="ECO:0000313" key="3">
    <source>
        <dbReference type="Proteomes" id="UP000326340"/>
    </source>
</evidence>
<accession>A0A5Q4BQT7</accession>
<feature type="compositionally biased region" description="Polar residues" evidence="1">
    <location>
        <begin position="1"/>
        <end position="15"/>
    </location>
</feature>
<sequence length="204" mass="22380">MAMSYSFPTSANTGDEPSGNEYEDWKNTLVQCLEGIESCCEIASFSRYAFPNPGLPASSGREANTPVDTPVQNIWELNCRQFKLLNPEWVAFLKKVATEAAHSLGLTDVGLKLHKLVLHEKGFSSQNCGDTEESPGKIGTLFVCLPSEHSGGHVHISFGPDKHRFITAPTSKYDLTPSAWYSDVSYKTKEIESGSLLALTYSIL</sequence>
<protein>
    <submittedName>
        <fullName evidence="2">Uncharacterized protein</fullName>
    </submittedName>
</protein>
<comment type="caution">
    <text evidence="2">The sequence shown here is derived from an EMBL/GenBank/DDBJ whole genome shotgun (WGS) entry which is preliminary data.</text>
</comment>
<dbReference type="AlphaFoldDB" id="A0A5Q4BQT7"/>
<dbReference type="Proteomes" id="UP000326340">
    <property type="component" value="Unassembled WGS sequence"/>
</dbReference>
<name>A0A5Q4BQT7_9PEZI</name>
<evidence type="ECO:0000313" key="2">
    <source>
        <dbReference type="EMBL" id="TQN69151.1"/>
    </source>
</evidence>
<evidence type="ECO:0000256" key="1">
    <source>
        <dbReference type="SAM" id="MobiDB-lite"/>
    </source>
</evidence>
<dbReference type="OrthoDB" id="27483at2759"/>